<dbReference type="Gene3D" id="3.40.720.10">
    <property type="entry name" value="Alkaline Phosphatase, subunit A"/>
    <property type="match status" value="1"/>
</dbReference>
<sequence>MKAIPQLFLLPILALSAMAKESPNFLIILADDCTHNDLPLYGGQNARTPNIDRLASEGLTFNRAYLTSSMCQPCRAELYSGLYPVSNGCSWNHSGCRPGITGMPQALRKLGYHVGLAGKRHIRPEKVFPFAKIGGFDQSCVRSPTQPHELGPIREFMKGKGDQPFCLVVALTEPH</sequence>
<protein>
    <recommendedName>
        <fullName evidence="1">Sulfatase N-terminal domain-containing protein</fullName>
    </recommendedName>
</protein>
<evidence type="ECO:0000259" key="1">
    <source>
        <dbReference type="Pfam" id="PF00884"/>
    </source>
</evidence>
<dbReference type="PANTHER" id="PTHR43751">
    <property type="entry name" value="SULFATASE"/>
    <property type="match status" value="1"/>
</dbReference>
<reference evidence="2" key="1">
    <citation type="submission" date="2018-05" db="EMBL/GenBank/DDBJ databases">
        <authorList>
            <person name="Lanie J.A."/>
            <person name="Ng W.-L."/>
            <person name="Kazmierczak K.M."/>
            <person name="Andrzejewski T.M."/>
            <person name="Davidsen T.M."/>
            <person name="Wayne K.J."/>
            <person name="Tettelin H."/>
            <person name="Glass J.I."/>
            <person name="Rusch D."/>
            <person name="Podicherti R."/>
            <person name="Tsui H.-C.T."/>
            <person name="Winkler M.E."/>
        </authorList>
    </citation>
    <scope>NUCLEOTIDE SEQUENCE</scope>
</reference>
<feature type="domain" description="Sulfatase N-terminal" evidence="1">
    <location>
        <begin position="23"/>
        <end position="144"/>
    </location>
</feature>
<dbReference type="AlphaFoldDB" id="A0A383BJ80"/>
<evidence type="ECO:0000313" key="2">
    <source>
        <dbReference type="EMBL" id="SVE20177.1"/>
    </source>
</evidence>
<dbReference type="InterPro" id="IPR017850">
    <property type="entry name" value="Alkaline_phosphatase_core_sf"/>
</dbReference>
<dbReference type="InterPro" id="IPR000917">
    <property type="entry name" value="Sulfatase_N"/>
</dbReference>
<dbReference type="Pfam" id="PF00884">
    <property type="entry name" value="Sulfatase"/>
    <property type="match status" value="1"/>
</dbReference>
<proteinExistence type="predicted"/>
<dbReference type="EMBL" id="UINC01201024">
    <property type="protein sequence ID" value="SVE20177.1"/>
    <property type="molecule type" value="Genomic_DNA"/>
</dbReference>
<dbReference type="SUPFAM" id="SSF53649">
    <property type="entry name" value="Alkaline phosphatase-like"/>
    <property type="match status" value="1"/>
</dbReference>
<accession>A0A383BJ80</accession>
<dbReference type="PANTHER" id="PTHR43751:SF1">
    <property type="entry name" value="SULFATASE ATSG-RELATED"/>
    <property type="match status" value="1"/>
</dbReference>
<name>A0A383BJ80_9ZZZZ</name>
<dbReference type="InterPro" id="IPR052701">
    <property type="entry name" value="GAG_Ulvan_Degrading_Sulfatases"/>
</dbReference>
<feature type="non-terminal residue" evidence="2">
    <location>
        <position position="175"/>
    </location>
</feature>
<organism evidence="2">
    <name type="scientific">marine metagenome</name>
    <dbReference type="NCBI Taxonomy" id="408172"/>
    <lineage>
        <taxon>unclassified sequences</taxon>
        <taxon>metagenomes</taxon>
        <taxon>ecological metagenomes</taxon>
    </lineage>
</organism>
<gene>
    <name evidence="2" type="ORF">METZ01_LOCUS473031</name>
</gene>